<dbReference type="InterPro" id="IPR036942">
    <property type="entry name" value="Beta-barrel_TonB_sf"/>
</dbReference>
<keyword evidence="11" id="KW-0675">Receptor</keyword>
<dbReference type="Gene3D" id="2.40.170.20">
    <property type="entry name" value="TonB-dependent receptor, beta-barrel domain"/>
    <property type="match status" value="1"/>
</dbReference>
<evidence type="ECO:0000256" key="1">
    <source>
        <dbReference type="ARBA" id="ARBA00004571"/>
    </source>
</evidence>
<keyword evidence="7 8" id="KW-0998">Cell outer membrane</keyword>
<comment type="similarity">
    <text evidence="8">Belongs to the TonB-dependent receptor family.</text>
</comment>
<dbReference type="InterPro" id="IPR037066">
    <property type="entry name" value="Plug_dom_sf"/>
</dbReference>
<organism evidence="11 12">
    <name type="scientific">Candidatus Egerieousia excrementavium</name>
    <dbReference type="NCBI Taxonomy" id="2840778"/>
    <lineage>
        <taxon>Bacteria</taxon>
        <taxon>Pseudomonadati</taxon>
        <taxon>Bacteroidota</taxon>
        <taxon>Bacteroidia</taxon>
        <taxon>Bacteroidales</taxon>
        <taxon>Candidatus Egerieousia</taxon>
    </lineage>
</organism>
<dbReference type="Gene3D" id="2.170.130.10">
    <property type="entry name" value="TonB-dependent receptor, plug domain"/>
    <property type="match status" value="1"/>
</dbReference>
<dbReference type="InterPro" id="IPR012910">
    <property type="entry name" value="Plug_dom"/>
</dbReference>
<evidence type="ECO:0000256" key="3">
    <source>
        <dbReference type="ARBA" id="ARBA00022452"/>
    </source>
</evidence>
<dbReference type="Proteomes" id="UP000823635">
    <property type="component" value="Unassembled WGS sequence"/>
</dbReference>
<comment type="subcellular location">
    <subcellularLocation>
        <location evidence="1 8">Cell outer membrane</location>
        <topology evidence="1 8">Multi-pass membrane protein</topology>
    </subcellularLocation>
</comment>
<name>A0A9D9DJ33_9BACT</name>
<reference evidence="11" key="2">
    <citation type="journal article" date="2021" name="PeerJ">
        <title>Extensive microbial diversity within the chicken gut microbiome revealed by metagenomics and culture.</title>
        <authorList>
            <person name="Gilroy R."/>
            <person name="Ravi A."/>
            <person name="Getino M."/>
            <person name="Pursley I."/>
            <person name="Horton D.L."/>
            <person name="Alikhan N.F."/>
            <person name="Baker D."/>
            <person name="Gharbi K."/>
            <person name="Hall N."/>
            <person name="Watson M."/>
            <person name="Adriaenssens E.M."/>
            <person name="Foster-Nyarko E."/>
            <person name="Jarju S."/>
            <person name="Secka A."/>
            <person name="Antonio M."/>
            <person name="Oren A."/>
            <person name="Chaudhuri R.R."/>
            <person name="La Ragione R."/>
            <person name="Hildebrand F."/>
            <person name="Pallen M.J."/>
        </authorList>
    </citation>
    <scope>NUCLEOTIDE SEQUENCE</scope>
    <source>
        <strain evidence="11">15467</strain>
    </source>
</reference>
<evidence type="ECO:0000256" key="7">
    <source>
        <dbReference type="ARBA" id="ARBA00023237"/>
    </source>
</evidence>
<dbReference type="EMBL" id="JADINB010000066">
    <property type="protein sequence ID" value="MBO8428852.1"/>
    <property type="molecule type" value="Genomic_DNA"/>
</dbReference>
<dbReference type="InterPro" id="IPR041700">
    <property type="entry name" value="OMP_b-brl_3"/>
</dbReference>
<evidence type="ECO:0000256" key="4">
    <source>
        <dbReference type="ARBA" id="ARBA00022692"/>
    </source>
</evidence>
<evidence type="ECO:0000256" key="6">
    <source>
        <dbReference type="ARBA" id="ARBA00023136"/>
    </source>
</evidence>
<proteinExistence type="inferred from homology"/>
<keyword evidence="5" id="KW-0732">Signal</keyword>
<dbReference type="GO" id="GO:0015344">
    <property type="term" value="F:siderophore uptake transmembrane transporter activity"/>
    <property type="evidence" value="ECO:0007669"/>
    <property type="project" value="TreeGrafter"/>
</dbReference>
<keyword evidence="4 8" id="KW-0812">Transmembrane</keyword>
<comment type="caution">
    <text evidence="11">The sequence shown here is derived from an EMBL/GenBank/DDBJ whole genome shotgun (WGS) entry which is preliminary data.</text>
</comment>
<evidence type="ECO:0000256" key="8">
    <source>
        <dbReference type="PROSITE-ProRule" id="PRU01360"/>
    </source>
</evidence>
<accession>A0A9D9DJ33</accession>
<evidence type="ECO:0000313" key="12">
    <source>
        <dbReference type="Proteomes" id="UP000823635"/>
    </source>
</evidence>
<dbReference type="SUPFAM" id="SSF56935">
    <property type="entry name" value="Porins"/>
    <property type="match status" value="1"/>
</dbReference>
<evidence type="ECO:0000259" key="9">
    <source>
        <dbReference type="Pfam" id="PF07715"/>
    </source>
</evidence>
<evidence type="ECO:0000256" key="5">
    <source>
        <dbReference type="ARBA" id="ARBA00022729"/>
    </source>
</evidence>
<dbReference type="PANTHER" id="PTHR30069">
    <property type="entry name" value="TONB-DEPENDENT OUTER MEMBRANE RECEPTOR"/>
    <property type="match status" value="1"/>
</dbReference>
<dbReference type="AlphaFoldDB" id="A0A9D9DJ33"/>
<protein>
    <submittedName>
        <fullName evidence="11">TonB-dependent receptor</fullName>
    </submittedName>
</protein>
<feature type="domain" description="TonB-dependent receptor plug" evidence="9">
    <location>
        <begin position="32"/>
        <end position="123"/>
    </location>
</feature>
<dbReference type="Pfam" id="PF07715">
    <property type="entry name" value="Plug"/>
    <property type="match status" value="1"/>
</dbReference>
<dbReference type="PANTHER" id="PTHR30069:SF29">
    <property type="entry name" value="HEMOGLOBIN AND HEMOGLOBIN-HAPTOGLOBIN-BINDING PROTEIN 1-RELATED"/>
    <property type="match status" value="1"/>
</dbReference>
<dbReference type="InterPro" id="IPR039426">
    <property type="entry name" value="TonB-dep_rcpt-like"/>
</dbReference>
<dbReference type="PROSITE" id="PS52016">
    <property type="entry name" value="TONB_DEPENDENT_REC_3"/>
    <property type="match status" value="1"/>
</dbReference>
<gene>
    <name evidence="11" type="ORF">IAC68_02820</name>
</gene>
<evidence type="ECO:0000259" key="10">
    <source>
        <dbReference type="Pfam" id="PF14905"/>
    </source>
</evidence>
<evidence type="ECO:0000256" key="2">
    <source>
        <dbReference type="ARBA" id="ARBA00022448"/>
    </source>
</evidence>
<keyword evidence="6 8" id="KW-0472">Membrane</keyword>
<keyword evidence="2 8" id="KW-0813">Transport</keyword>
<evidence type="ECO:0000313" key="11">
    <source>
        <dbReference type="EMBL" id="MBO8428852.1"/>
    </source>
</evidence>
<dbReference type="GO" id="GO:0009279">
    <property type="term" value="C:cell outer membrane"/>
    <property type="evidence" value="ECO:0007669"/>
    <property type="project" value="UniProtKB-SubCell"/>
</dbReference>
<reference evidence="11" key="1">
    <citation type="submission" date="2020-10" db="EMBL/GenBank/DDBJ databases">
        <authorList>
            <person name="Gilroy R."/>
        </authorList>
    </citation>
    <scope>NUCLEOTIDE SEQUENCE</scope>
    <source>
        <strain evidence="11">15467</strain>
    </source>
</reference>
<sequence>MPDGFDADSVQQLESVYVTAHKSVPKIIPAQRLAGERLQRLSAHSVADAIRYFSGVQIKDYGGVGGLKSVNIRSLGSQHVGVFYDGVEIGNAQNGIVDLGKFSLDNMEAVSLYNGQKSSIFQSAKDFASAGSIYLQSRTPFFGEGKKNNFKAAVKGGSFGTVNPSLLWERRIGENLSMQISTEYLYTTGKYKFSYSKRDGYDTTEVRKNGDVRYYRAEASLFGNIEDGRWQAKAYFYDSERGYPGASVREEPGKYRHQDRQWDRNFFLQGRFHKEISRFYRMQLNAKYAYDYLHYLSDPRLDVTTMYVDNRYRQQELYFSSVNGFRLFEWWSMNLSADLQYNTLNADLTDFAYPDRYTLLAALATSFDWGKLKVQGSLLNTFVTESVKRGKPAPDKSELTPTVVASYRPFDNSGLTFRAFYKRIFRMPTLNDLYYTFIGNKQLNPEYTTQYNIGACYEKSLNGRFWKKVKVQADLYYNEVEDKIIAVPASNQFRWTMLNLGYVEIRGADVSAEISASIAKVSLNLLASYTYQKAQDFTDRESSYYGGQIPYIPWHSGSLILGAAYRSWSFNYSFIYTGERYESSANIPENYAQPWYTSDLSLSKGFEIKKCRLHLSAEVNNIFDQQYEVVQCYPMPGTNFRITASVMF</sequence>
<dbReference type="Pfam" id="PF14905">
    <property type="entry name" value="OMP_b-brl_3"/>
    <property type="match status" value="1"/>
</dbReference>
<dbReference type="GO" id="GO:0044718">
    <property type="term" value="P:siderophore transmembrane transport"/>
    <property type="evidence" value="ECO:0007669"/>
    <property type="project" value="TreeGrafter"/>
</dbReference>
<keyword evidence="3 8" id="KW-1134">Transmembrane beta strand</keyword>
<feature type="domain" description="Outer membrane protein beta-barrel" evidence="10">
    <location>
        <begin position="395"/>
        <end position="628"/>
    </location>
</feature>